<proteinExistence type="predicted"/>
<keyword evidence="1" id="KW-1185">Reference proteome</keyword>
<accession>A0A914XN33</accession>
<reference evidence="2" key="1">
    <citation type="submission" date="2022-11" db="UniProtKB">
        <authorList>
            <consortium name="WormBaseParasite"/>
        </authorList>
    </citation>
    <scope>IDENTIFICATION</scope>
</reference>
<dbReference type="AlphaFoldDB" id="A0A914XN33"/>
<protein>
    <submittedName>
        <fullName evidence="2">Uncharacterized protein</fullName>
    </submittedName>
</protein>
<sequence length="162" mass="18001">MRQSPDFCHTLGLSLSLFSVGQRRRTCDWIIPQVECSGLSQGGAVGVGVAEKTAQARPRWHGPDPLYTGGFAAITSLYGSTIIDRDVHDARFLPARSRLYVSLYTGRFSSHPPPSYVFSSRTLENMPSHRLPATLIARNENEITFLCANKGARHFFACRCRL</sequence>
<dbReference type="WBParaSite" id="PSAMB.scaffold9287size7099.g32326.t1">
    <property type="protein sequence ID" value="PSAMB.scaffold9287size7099.g32326.t1"/>
    <property type="gene ID" value="PSAMB.scaffold9287size7099.g32326"/>
</dbReference>
<evidence type="ECO:0000313" key="1">
    <source>
        <dbReference type="Proteomes" id="UP000887566"/>
    </source>
</evidence>
<evidence type="ECO:0000313" key="2">
    <source>
        <dbReference type="WBParaSite" id="PSAMB.scaffold9287size7099.g32326.t1"/>
    </source>
</evidence>
<dbReference type="Proteomes" id="UP000887566">
    <property type="component" value="Unplaced"/>
</dbReference>
<name>A0A914XN33_9BILA</name>
<organism evidence="1 2">
    <name type="scientific">Plectus sambesii</name>
    <dbReference type="NCBI Taxonomy" id="2011161"/>
    <lineage>
        <taxon>Eukaryota</taxon>
        <taxon>Metazoa</taxon>
        <taxon>Ecdysozoa</taxon>
        <taxon>Nematoda</taxon>
        <taxon>Chromadorea</taxon>
        <taxon>Plectida</taxon>
        <taxon>Plectina</taxon>
        <taxon>Plectoidea</taxon>
        <taxon>Plectidae</taxon>
        <taxon>Plectus</taxon>
    </lineage>
</organism>